<dbReference type="InterPro" id="IPR052184">
    <property type="entry name" value="SDR_enzymes"/>
</dbReference>
<dbReference type="PANTHER" id="PTHR45458:SF3">
    <property type="entry name" value="CHAIN DEHYDROGENASE (ATSC), PUTATIVE-RELATED"/>
    <property type="match status" value="1"/>
</dbReference>
<dbReference type="GO" id="GO:0016616">
    <property type="term" value="F:oxidoreductase activity, acting on the CH-OH group of donors, NAD or NADP as acceptor"/>
    <property type="evidence" value="ECO:0007669"/>
    <property type="project" value="TreeGrafter"/>
</dbReference>
<dbReference type="InterPro" id="IPR036291">
    <property type="entry name" value="NAD(P)-bd_dom_sf"/>
</dbReference>
<accession>W9NI74</accession>
<reference evidence="1" key="1">
    <citation type="submission" date="2011-10" db="EMBL/GenBank/DDBJ databases">
        <title>The Genome Sequence of Fusarium oxysporum HDV247.</title>
        <authorList>
            <consortium name="The Broad Institute Genome Sequencing Platform"/>
            <person name="Ma L.-J."/>
            <person name="Gale L.R."/>
            <person name="Schwartz D.C."/>
            <person name="Zhou S."/>
            <person name="Corby-Kistler H."/>
            <person name="Young S.K."/>
            <person name="Zeng Q."/>
            <person name="Gargeya S."/>
            <person name="Fitzgerald M."/>
            <person name="Haas B."/>
            <person name="Abouelleil A."/>
            <person name="Alvarado L."/>
            <person name="Arachchi H.M."/>
            <person name="Berlin A."/>
            <person name="Brown A."/>
            <person name="Chapman S.B."/>
            <person name="Chen Z."/>
            <person name="Dunbar C."/>
            <person name="Freedman E."/>
            <person name="Gearin G."/>
            <person name="Goldberg J."/>
            <person name="Griggs A."/>
            <person name="Gujja S."/>
            <person name="Heiman D."/>
            <person name="Howarth C."/>
            <person name="Larson L."/>
            <person name="Lui A."/>
            <person name="MacDonald P.J.P."/>
            <person name="Montmayeur A."/>
            <person name="Murphy C."/>
            <person name="Neiman D."/>
            <person name="Pearson M."/>
            <person name="Priest M."/>
            <person name="Roberts A."/>
            <person name="Saif S."/>
            <person name="Shea T."/>
            <person name="Shenoy N."/>
            <person name="Sisk P."/>
            <person name="Stolte C."/>
            <person name="Sykes S."/>
            <person name="Wortman J."/>
            <person name="Nusbaum C."/>
            <person name="Birren B."/>
        </authorList>
    </citation>
    <scope>NUCLEOTIDE SEQUENCE [LARGE SCALE GENOMIC DNA]</scope>
    <source>
        <strain evidence="1">HDV247</strain>
    </source>
</reference>
<dbReference type="EMBL" id="JH651052">
    <property type="protein sequence ID" value="EXA30426.1"/>
    <property type="molecule type" value="Genomic_DNA"/>
</dbReference>
<proteinExistence type="predicted"/>
<name>W9NI74_FUSOX</name>
<evidence type="ECO:0000313" key="1">
    <source>
        <dbReference type="EMBL" id="EXA30426.1"/>
    </source>
</evidence>
<dbReference type="Gene3D" id="3.40.50.720">
    <property type="entry name" value="NAD(P)-binding Rossmann-like Domain"/>
    <property type="match status" value="1"/>
</dbReference>
<organism evidence="1">
    <name type="scientific">Fusarium oxysporum f. sp. pisi HDV247</name>
    <dbReference type="NCBI Taxonomy" id="1080344"/>
    <lineage>
        <taxon>Eukaryota</taxon>
        <taxon>Fungi</taxon>
        <taxon>Dikarya</taxon>
        <taxon>Ascomycota</taxon>
        <taxon>Pezizomycotina</taxon>
        <taxon>Sordariomycetes</taxon>
        <taxon>Hypocreomycetidae</taxon>
        <taxon>Hypocreales</taxon>
        <taxon>Nectriaceae</taxon>
        <taxon>Fusarium</taxon>
        <taxon>Fusarium oxysporum species complex</taxon>
    </lineage>
</organism>
<evidence type="ECO:0008006" key="2">
    <source>
        <dbReference type="Google" id="ProtNLM"/>
    </source>
</evidence>
<dbReference type="AlphaFoldDB" id="W9NI74"/>
<dbReference type="SUPFAM" id="SSF51735">
    <property type="entry name" value="NAD(P)-binding Rossmann-fold domains"/>
    <property type="match status" value="1"/>
</dbReference>
<gene>
    <name evidence="1" type="ORF">FOVG_18195</name>
</gene>
<protein>
    <recommendedName>
        <fullName evidence="2">Ketoreductase (KR) domain-containing protein</fullName>
    </recommendedName>
</protein>
<sequence>MSSYVISGVSRGIGFELLRQLSENPANFVFGLVRNKAAVEAKVAAEIGRSNIYIIQADTTDPDALKAIWIGLDLSENDWTGFGFLEDLDWIGLIGNQLLELQ</sequence>
<dbReference type="HOGENOM" id="CLU_2277604_0_0_1"/>
<dbReference type="PANTHER" id="PTHR45458">
    <property type="entry name" value="SHORT-CHAIN DEHYDROGENASE/REDUCTASE SDR"/>
    <property type="match status" value="1"/>
</dbReference>
<dbReference type="Proteomes" id="UP000030751">
    <property type="component" value="Unassembled WGS sequence"/>
</dbReference>
<reference evidence="1" key="2">
    <citation type="submission" date="2012-05" db="EMBL/GenBank/DDBJ databases">
        <title>Annotation of the Genome Sequence of Fusarium oxysporum HDV247.</title>
        <authorList>
            <consortium name="The Broad Institute Genomics Platform"/>
            <person name="Ma L.-J."/>
            <person name="Corby-Kistler H."/>
            <person name="Broz K."/>
            <person name="Gale L.R."/>
            <person name="Jonkers W."/>
            <person name="O'Donnell K."/>
            <person name="Ploetz R."/>
            <person name="Steinberg C."/>
            <person name="Schwartz D.C."/>
            <person name="VanEtten H."/>
            <person name="Zhou S."/>
            <person name="Young S.K."/>
            <person name="Zeng Q."/>
            <person name="Gargeya S."/>
            <person name="Fitzgerald M."/>
            <person name="Abouelleil A."/>
            <person name="Alvarado L."/>
            <person name="Chapman S.B."/>
            <person name="Gainer-Dewar J."/>
            <person name="Goldberg J."/>
            <person name="Griggs A."/>
            <person name="Gujja S."/>
            <person name="Hansen M."/>
            <person name="Howarth C."/>
            <person name="Imamovic A."/>
            <person name="Ireland A."/>
            <person name="Larimer J."/>
            <person name="McCowan C."/>
            <person name="Murphy C."/>
            <person name="Pearson M."/>
            <person name="Poon T.W."/>
            <person name="Priest M."/>
            <person name="Roberts A."/>
            <person name="Saif S."/>
            <person name="Shea T."/>
            <person name="Sykes S."/>
            <person name="Wortman J."/>
            <person name="Nusbaum C."/>
            <person name="Birren B."/>
        </authorList>
    </citation>
    <scope>NUCLEOTIDE SEQUENCE</scope>
    <source>
        <strain evidence="1">HDV247</strain>
    </source>
</reference>